<comment type="similarity">
    <text evidence="7">Belongs to the binding-protein-dependent transport system permease family.</text>
</comment>
<feature type="transmembrane region" description="Helical" evidence="7">
    <location>
        <begin position="12"/>
        <end position="30"/>
    </location>
</feature>
<dbReference type="PANTHER" id="PTHR43163:SF6">
    <property type="entry name" value="DIPEPTIDE TRANSPORT SYSTEM PERMEASE PROTEIN DPPB-RELATED"/>
    <property type="match status" value="1"/>
</dbReference>
<evidence type="ECO:0000256" key="7">
    <source>
        <dbReference type="RuleBase" id="RU363032"/>
    </source>
</evidence>
<evidence type="ECO:0000256" key="2">
    <source>
        <dbReference type="ARBA" id="ARBA00022448"/>
    </source>
</evidence>
<keyword evidence="3" id="KW-1003">Cell membrane</keyword>
<dbReference type="Gene3D" id="1.10.3720.10">
    <property type="entry name" value="MetI-like"/>
    <property type="match status" value="1"/>
</dbReference>
<evidence type="ECO:0000256" key="4">
    <source>
        <dbReference type="ARBA" id="ARBA00022692"/>
    </source>
</evidence>
<proteinExistence type="inferred from homology"/>
<dbReference type="Pfam" id="PF00528">
    <property type="entry name" value="BPD_transp_1"/>
    <property type="match status" value="1"/>
</dbReference>
<accession>A0ABT1NDB3</accession>
<dbReference type="EMBL" id="JAJEKE010000004">
    <property type="protein sequence ID" value="MCQ1529237.1"/>
    <property type="molecule type" value="Genomic_DNA"/>
</dbReference>
<sequence>MLGYTFKRILQIIPVLFVISLVVFLMLHMIPGDPVKNMLGINAPEEVVEATRIKLGLDQPLYKQYIGFVKGVFNGDLGVSIHTRKPVLEEILNKYPYTLKLAIGGTIVATILGVIFGIIAAVNHNKFMDNFIMVLSLLSVSTPSFFLALLLMLVFSLYLGWFPSIGMRSPAHYVLPIITLGTQSVGIMARTTRSAMLEVLKQDYIRTSRSRGVPERIIIYLHAFKNALIPVVTVIGLRFGGLLAGSALVETVFAIPGIGRLMVDGVLKRDYPVVQGTILVISATFVIMNLITDLLYAVVDPRVKYD</sequence>
<evidence type="ECO:0000313" key="9">
    <source>
        <dbReference type="EMBL" id="MCQ1529237.1"/>
    </source>
</evidence>
<keyword evidence="5 7" id="KW-1133">Transmembrane helix</keyword>
<evidence type="ECO:0000256" key="3">
    <source>
        <dbReference type="ARBA" id="ARBA00022475"/>
    </source>
</evidence>
<evidence type="ECO:0000256" key="6">
    <source>
        <dbReference type="ARBA" id="ARBA00023136"/>
    </source>
</evidence>
<dbReference type="InterPro" id="IPR000515">
    <property type="entry name" value="MetI-like"/>
</dbReference>
<comment type="caution">
    <text evidence="9">The sequence shown here is derived from an EMBL/GenBank/DDBJ whole genome shotgun (WGS) entry which is preliminary data.</text>
</comment>
<keyword evidence="4 7" id="KW-0812">Transmembrane</keyword>
<dbReference type="InterPro" id="IPR045621">
    <property type="entry name" value="BPD_transp_1_N"/>
</dbReference>
<feature type="domain" description="ABC transmembrane type-1" evidence="8">
    <location>
        <begin position="95"/>
        <end position="296"/>
    </location>
</feature>
<organism evidence="9 10">
    <name type="scientific">Lutispora saccharofermentans</name>
    <dbReference type="NCBI Taxonomy" id="3024236"/>
    <lineage>
        <taxon>Bacteria</taxon>
        <taxon>Bacillati</taxon>
        <taxon>Bacillota</taxon>
        <taxon>Clostridia</taxon>
        <taxon>Lutisporales</taxon>
        <taxon>Lutisporaceae</taxon>
        <taxon>Lutispora</taxon>
    </lineage>
</organism>
<keyword evidence="6 7" id="KW-0472">Membrane</keyword>
<comment type="subcellular location">
    <subcellularLocation>
        <location evidence="1 7">Cell membrane</location>
        <topology evidence="1 7">Multi-pass membrane protein</topology>
    </subcellularLocation>
</comment>
<evidence type="ECO:0000259" key="8">
    <source>
        <dbReference type="PROSITE" id="PS50928"/>
    </source>
</evidence>
<feature type="transmembrane region" description="Helical" evidence="7">
    <location>
        <begin position="243"/>
        <end position="263"/>
    </location>
</feature>
<feature type="transmembrane region" description="Helical" evidence="7">
    <location>
        <begin position="134"/>
        <end position="161"/>
    </location>
</feature>
<dbReference type="PROSITE" id="PS50928">
    <property type="entry name" value="ABC_TM1"/>
    <property type="match status" value="1"/>
</dbReference>
<protein>
    <submittedName>
        <fullName evidence="9">ABC transporter permease</fullName>
    </submittedName>
</protein>
<evidence type="ECO:0000256" key="5">
    <source>
        <dbReference type="ARBA" id="ARBA00022989"/>
    </source>
</evidence>
<reference evidence="9 10" key="1">
    <citation type="submission" date="2021-10" db="EMBL/GenBank/DDBJ databases">
        <title>Lutispora strain m25 sp. nov., a thermophilic, non-spore-forming bacterium isolated from a lab-scale methanogenic bioreactor digesting anaerobic sludge.</title>
        <authorList>
            <person name="El Houari A."/>
            <person name="Mcdonald J."/>
        </authorList>
    </citation>
    <scope>NUCLEOTIDE SEQUENCE [LARGE SCALE GENOMIC DNA]</scope>
    <source>
        <strain evidence="10">m25</strain>
    </source>
</reference>
<feature type="transmembrane region" description="Helical" evidence="7">
    <location>
        <begin position="101"/>
        <end position="122"/>
    </location>
</feature>
<evidence type="ECO:0000256" key="1">
    <source>
        <dbReference type="ARBA" id="ARBA00004651"/>
    </source>
</evidence>
<evidence type="ECO:0000313" key="10">
    <source>
        <dbReference type="Proteomes" id="UP001651880"/>
    </source>
</evidence>
<keyword evidence="2 7" id="KW-0813">Transport</keyword>
<dbReference type="PANTHER" id="PTHR43163">
    <property type="entry name" value="DIPEPTIDE TRANSPORT SYSTEM PERMEASE PROTEIN DPPB-RELATED"/>
    <property type="match status" value="1"/>
</dbReference>
<dbReference type="Pfam" id="PF19300">
    <property type="entry name" value="BPD_transp_1_N"/>
    <property type="match status" value="1"/>
</dbReference>
<dbReference type="InterPro" id="IPR035906">
    <property type="entry name" value="MetI-like_sf"/>
</dbReference>
<gene>
    <name evidence="9" type="ORF">LJD61_06690</name>
</gene>
<dbReference type="Proteomes" id="UP001651880">
    <property type="component" value="Unassembled WGS sequence"/>
</dbReference>
<name>A0ABT1NDB3_9FIRM</name>
<dbReference type="SUPFAM" id="SSF161098">
    <property type="entry name" value="MetI-like"/>
    <property type="match status" value="1"/>
</dbReference>
<feature type="transmembrane region" description="Helical" evidence="7">
    <location>
        <begin position="173"/>
        <end position="196"/>
    </location>
</feature>
<keyword evidence="10" id="KW-1185">Reference proteome</keyword>
<dbReference type="CDD" id="cd06261">
    <property type="entry name" value="TM_PBP2"/>
    <property type="match status" value="1"/>
</dbReference>
<feature type="transmembrane region" description="Helical" evidence="7">
    <location>
        <begin position="275"/>
        <end position="299"/>
    </location>
</feature>
<dbReference type="RefSeq" id="WP_255226757.1">
    <property type="nucleotide sequence ID" value="NZ_JAJEKE010000004.1"/>
</dbReference>